<evidence type="ECO:0000313" key="1">
    <source>
        <dbReference type="EMBL" id="AAM03942.1"/>
    </source>
</evidence>
<sequence>MITEPEQFVEKKQIDIRKEIKRFLDFMLINNLSDRRTQFYFLYLLPFLLSKLKTNFKISYNQRKFIT</sequence>
<dbReference type="EnsemblBacteria" id="AAM03942">
    <property type="protein sequence ID" value="AAM03942"/>
    <property type="gene ID" value="MA_0498"/>
</dbReference>
<proteinExistence type="predicted"/>
<keyword evidence="2" id="KW-1185">Reference proteome</keyword>
<organism evidence="1 2">
    <name type="scientific">Methanosarcina acetivorans (strain ATCC 35395 / DSM 2834 / JCM 12185 / C2A)</name>
    <dbReference type="NCBI Taxonomy" id="188937"/>
    <lineage>
        <taxon>Archaea</taxon>
        <taxon>Methanobacteriati</taxon>
        <taxon>Methanobacteriota</taxon>
        <taxon>Stenosarchaea group</taxon>
        <taxon>Methanomicrobia</taxon>
        <taxon>Methanosarcinales</taxon>
        <taxon>Methanosarcinaceae</taxon>
        <taxon>Methanosarcina</taxon>
    </lineage>
</organism>
<dbReference type="InParanoid" id="Q8TTD9"/>
<dbReference type="Proteomes" id="UP000002487">
    <property type="component" value="Chromosome"/>
</dbReference>
<dbReference type="AlphaFoldDB" id="Q8TTD9"/>
<protein>
    <submittedName>
        <fullName evidence="1">Uncharacterized protein</fullName>
    </submittedName>
</protein>
<name>Q8TTD9_METAC</name>
<dbReference type="HOGENOM" id="CLU_2802173_0_0_2"/>
<dbReference type="EMBL" id="AE010299">
    <property type="protein sequence ID" value="AAM03942.1"/>
    <property type="molecule type" value="Genomic_DNA"/>
</dbReference>
<accession>Q8TTD9</accession>
<evidence type="ECO:0000313" key="2">
    <source>
        <dbReference type="Proteomes" id="UP000002487"/>
    </source>
</evidence>
<reference evidence="1 2" key="1">
    <citation type="journal article" date="2002" name="Genome Res.">
        <title>The genome of Methanosarcina acetivorans reveals extensive metabolic and physiological diversity.</title>
        <authorList>
            <person name="Galagan J.E."/>
            <person name="Nusbaum C."/>
            <person name="Roy A."/>
            <person name="Endrizzi M.G."/>
            <person name="Macdonald P."/>
            <person name="FitzHugh W."/>
            <person name="Calvo S."/>
            <person name="Engels R."/>
            <person name="Smirnov S."/>
            <person name="Atnoor D."/>
            <person name="Brown A."/>
            <person name="Allen N."/>
            <person name="Naylor J."/>
            <person name="Stange-Thomann N."/>
            <person name="DeArellano K."/>
            <person name="Johnson R."/>
            <person name="Linton L."/>
            <person name="McEwan P."/>
            <person name="McKernan K."/>
            <person name="Talamas J."/>
            <person name="Tirrell A."/>
            <person name="Ye W."/>
            <person name="Zimmer A."/>
            <person name="Barber R.D."/>
            <person name="Cann I."/>
            <person name="Graham D.E."/>
            <person name="Grahame D.A."/>
            <person name="Guss A."/>
            <person name="Hedderich R."/>
            <person name="Ingram-Smith C."/>
            <person name="Kuettner C.H."/>
            <person name="Krzycki J.A."/>
            <person name="Leigh J.A."/>
            <person name="Li W."/>
            <person name="Liu J."/>
            <person name="Mukhopadhyay B."/>
            <person name="Reeve J.N."/>
            <person name="Smith K."/>
            <person name="Springer T.A."/>
            <person name="Umayam L.A."/>
            <person name="White O."/>
            <person name="White R.H."/>
            <person name="de Macario E.C."/>
            <person name="Ferry J.G."/>
            <person name="Jarrell K.F."/>
            <person name="Jing H."/>
            <person name="Macario A.J.L."/>
            <person name="Paulsen I."/>
            <person name="Pritchett M."/>
            <person name="Sowers K.R."/>
            <person name="Swanson R.V."/>
            <person name="Zinder S.H."/>
            <person name="Lander E."/>
            <person name="Metcalf W.W."/>
            <person name="Birren B."/>
        </authorList>
    </citation>
    <scope>NUCLEOTIDE SEQUENCE [LARGE SCALE GENOMIC DNA]</scope>
    <source>
        <strain evidence="2">ATCC 35395 / DSM 2834 / JCM 12185 / C2A</strain>
    </source>
</reference>
<dbReference type="KEGG" id="mac:MA_0498"/>
<gene>
    <name evidence="1" type="ordered locus">MA_0498</name>
</gene>